<proteinExistence type="predicted"/>
<comment type="caution">
    <text evidence="2">The sequence shown here is derived from an EMBL/GenBank/DDBJ whole genome shotgun (WGS) entry which is preliminary data.</text>
</comment>
<reference evidence="2 3" key="1">
    <citation type="submission" date="2020-01" db="EMBL/GenBank/DDBJ databases">
        <title>Paenibacillus soybeanensis sp. nov. isolated from the nodules of soybean (Glycine max(L.) Merr).</title>
        <authorList>
            <person name="Wang H."/>
        </authorList>
    </citation>
    <scope>NUCLEOTIDE SEQUENCE [LARGE SCALE GENOMIC DNA]</scope>
    <source>
        <strain evidence="2 3">T1</strain>
    </source>
</reference>
<dbReference type="Gene3D" id="3.40.50.620">
    <property type="entry name" value="HUPs"/>
    <property type="match status" value="1"/>
</dbReference>
<keyword evidence="3" id="KW-1185">Reference proteome</keyword>
<evidence type="ECO:0000259" key="1">
    <source>
        <dbReference type="Pfam" id="PF00582"/>
    </source>
</evidence>
<dbReference type="EMBL" id="JAAAMV010000032">
    <property type="protein sequence ID" value="NBD27880.1"/>
    <property type="molecule type" value="Genomic_DNA"/>
</dbReference>
<feature type="domain" description="UspA" evidence="1">
    <location>
        <begin position="3"/>
        <end position="30"/>
    </location>
</feature>
<dbReference type="InterPro" id="IPR006016">
    <property type="entry name" value="UspA"/>
</dbReference>
<dbReference type="SUPFAM" id="SSF52402">
    <property type="entry name" value="Adenine nucleotide alpha hydrolases-like"/>
    <property type="match status" value="1"/>
</dbReference>
<gene>
    <name evidence="2" type="ORF">GT019_28780</name>
</gene>
<dbReference type="RefSeq" id="WP_161746899.1">
    <property type="nucleotide sequence ID" value="NZ_JAAAMV010000032.1"/>
</dbReference>
<accession>A0ABW9XZ36</accession>
<dbReference type="Proteomes" id="UP000665561">
    <property type="component" value="Unassembled WGS sequence"/>
</dbReference>
<evidence type="ECO:0000313" key="3">
    <source>
        <dbReference type="Proteomes" id="UP000665561"/>
    </source>
</evidence>
<organism evidence="2 3">
    <name type="scientific">Paenibacillus glycinis</name>
    <dbReference type="NCBI Taxonomy" id="2697035"/>
    <lineage>
        <taxon>Bacteria</taxon>
        <taxon>Bacillati</taxon>
        <taxon>Bacillota</taxon>
        <taxon>Bacilli</taxon>
        <taxon>Bacillales</taxon>
        <taxon>Paenibacillaceae</taxon>
        <taxon>Paenibacillus</taxon>
    </lineage>
</organism>
<sequence>MTYTEILVAYDGSKQSDNALEQAMLLARDKPLHNSILLELL</sequence>
<dbReference type="InterPro" id="IPR014729">
    <property type="entry name" value="Rossmann-like_a/b/a_fold"/>
</dbReference>
<dbReference type="Pfam" id="PF00582">
    <property type="entry name" value="Usp"/>
    <property type="match status" value="1"/>
</dbReference>
<protein>
    <submittedName>
        <fullName evidence="2">Universal stress protein</fullName>
    </submittedName>
</protein>
<name>A0ABW9XZ36_9BACL</name>
<evidence type="ECO:0000313" key="2">
    <source>
        <dbReference type="EMBL" id="NBD27880.1"/>
    </source>
</evidence>